<dbReference type="PANTHER" id="PTHR11559">
    <property type="entry name" value="CARBOXYLESTERASE"/>
    <property type="match status" value="1"/>
</dbReference>
<accession>A0ABR3JPU0</accession>
<organism evidence="3 4">
    <name type="scientific">Hohenbuehelia grisea</name>
    <dbReference type="NCBI Taxonomy" id="104357"/>
    <lineage>
        <taxon>Eukaryota</taxon>
        <taxon>Fungi</taxon>
        <taxon>Dikarya</taxon>
        <taxon>Basidiomycota</taxon>
        <taxon>Agaricomycotina</taxon>
        <taxon>Agaricomycetes</taxon>
        <taxon>Agaricomycetidae</taxon>
        <taxon>Agaricales</taxon>
        <taxon>Pleurotineae</taxon>
        <taxon>Pleurotaceae</taxon>
        <taxon>Hohenbuehelia</taxon>
    </lineage>
</organism>
<comment type="caution">
    <text evidence="3">The sequence shown here is derived from an EMBL/GenBank/DDBJ whole genome shotgun (WGS) entry which is preliminary data.</text>
</comment>
<dbReference type="InterPro" id="IPR029058">
    <property type="entry name" value="AB_hydrolase_fold"/>
</dbReference>
<sequence length="573" mass="63435">MRFLSFTLCFSAVTVCHAALFASWVRSGPPVVDLGYAKYQGVTNKTSNTTTFLGIRYAASPAGERRWHTPTYPVKVRGVQKADTQPPKCYQSVRGTSSTNPFLDLGLGQEWPESNTILTEQMVLNGLDMKLGQAMKKRSPNEDDVSEDCLFLNVHIPGTKVPSESLPVVVFIHDGGYHSGSARMFDGDDLVQESGNNIIAVIIQFRLGLFGFLAGEEVKRSGSLNVGLLDQQFALQWVQSHIKQFGGDPDQVTIWGKTSGAGAVLQHIVANDGETNPPLFKRAITISAFLPPQYDYNHDILKYLYSEVTKKSGCHKVEDTLACLRHTDIDTLQKANVGISGAGFYGTFTWTPCVDGQLIRQRPVEALKQSRVNGRALMASDNFNEGVIFVNASSPPHSNPSYAGNIMPSSSRAIRDVVGRLYGDAYKSRTRQIQAMAMYGESFLKCPSYFIADAYLVRDYPVYKAQFAVEPAYNPSDIGLYFPSTFPRITNDTSFIDSFAQSFLAFAISGNPNAHFDGKRSTTPYWDDYADFSEMLFEIDENDGKSNIRQILSAEAFLDRCSIWQDIAAQTPR</sequence>
<dbReference type="InterPro" id="IPR002018">
    <property type="entry name" value="CarbesteraseB"/>
</dbReference>
<evidence type="ECO:0000313" key="3">
    <source>
        <dbReference type="EMBL" id="KAL0957839.1"/>
    </source>
</evidence>
<dbReference type="SUPFAM" id="SSF53474">
    <property type="entry name" value="alpha/beta-Hydrolases"/>
    <property type="match status" value="1"/>
</dbReference>
<evidence type="ECO:0000256" key="1">
    <source>
        <dbReference type="SAM" id="SignalP"/>
    </source>
</evidence>
<dbReference type="Pfam" id="PF00135">
    <property type="entry name" value="COesterase"/>
    <property type="match status" value="1"/>
</dbReference>
<proteinExistence type="predicted"/>
<feature type="signal peptide" evidence="1">
    <location>
        <begin position="1"/>
        <end position="18"/>
    </location>
</feature>
<name>A0ABR3JPU0_9AGAR</name>
<keyword evidence="4" id="KW-1185">Reference proteome</keyword>
<dbReference type="Gene3D" id="3.40.50.1820">
    <property type="entry name" value="alpha/beta hydrolase"/>
    <property type="match status" value="1"/>
</dbReference>
<dbReference type="Proteomes" id="UP001556367">
    <property type="component" value="Unassembled WGS sequence"/>
</dbReference>
<reference evidence="4" key="1">
    <citation type="submission" date="2024-06" db="EMBL/GenBank/DDBJ databases">
        <title>Multi-omics analyses provide insights into the biosynthesis of the anticancer antibiotic pleurotin in Hohenbuehelia grisea.</title>
        <authorList>
            <person name="Weaver J.A."/>
            <person name="Alberti F."/>
        </authorList>
    </citation>
    <scope>NUCLEOTIDE SEQUENCE [LARGE SCALE GENOMIC DNA]</scope>
    <source>
        <strain evidence="4">T-177</strain>
    </source>
</reference>
<dbReference type="InterPro" id="IPR050309">
    <property type="entry name" value="Type-B_Carboxylest/Lipase"/>
</dbReference>
<keyword evidence="1" id="KW-0732">Signal</keyword>
<feature type="domain" description="Carboxylesterase type B" evidence="2">
    <location>
        <begin position="30"/>
        <end position="544"/>
    </location>
</feature>
<evidence type="ECO:0000259" key="2">
    <source>
        <dbReference type="Pfam" id="PF00135"/>
    </source>
</evidence>
<feature type="chain" id="PRO_5046617402" description="Carboxylesterase type B domain-containing protein" evidence="1">
    <location>
        <begin position="19"/>
        <end position="573"/>
    </location>
</feature>
<gene>
    <name evidence="3" type="ORF">HGRIS_000024</name>
</gene>
<evidence type="ECO:0000313" key="4">
    <source>
        <dbReference type="Proteomes" id="UP001556367"/>
    </source>
</evidence>
<protein>
    <recommendedName>
        <fullName evidence="2">Carboxylesterase type B domain-containing protein</fullName>
    </recommendedName>
</protein>
<dbReference type="EMBL" id="JASNQZ010000004">
    <property type="protein sequence ID" value="KAL0957839.1"/>
    <property type="molecule type" value="Genomic_DNA"/>
</dbReference>